<evidence type="ECO:0000256" key="2">
    <source>
        <dbReference type="SAM" id="Phobius"/>
    </source>
</evidence>
<protein>
    <recommendedName>
        <fullName evidence="6">Transmembrane protein</fullName>
    </recommendedName>
</protein>
<evidence type="ECO:0008006" key="6">
    <source>
        <dbReference type="Google" id="ProtNLM"/>
    </source>
</evidence>
<feature type="compositionally biased region" description="Pro residues" evidence="1">
    <location>
        <begin position="215"/>
        <end position="229"/>
    </location>
</feature>
<evidence type="ECO:0000313" key="4">
    <source>
        <dbReference type="EMBL" id="MCW4473753.1"/>
    </source>
</evidence>
<feature type="transmembrane region" description="Helical" evidence="2">
    <location>
        <begin position="64"/>
        <end position="83"/>
    </location>
</feature>
<keyword evidence="3" id="KW-0732">Signal</keyword>
<keyword evidence="2" id="KW-0812">Transmembrane</keyword>
<feature type="transmembrane region" description="Helical" evidence="2">
    <location>
        <begin position="89"/>
        <end position="110"/>
    </location>
</feature>
<dbReference type="EMBL" id="JAPCHY010000013">
    <property type="protein sequence ID" value="MCW4473753.1"/>
    <property type="molecule type" value="Genomic_DNA"/>
</dbReference>
<evidence type="ECO:0000256" key="1">
    <source>
        <dbReference type="SAM" id="MobiDB-lite"/>
    </source>
</evidence>
<dbReference type="RefSeq" id="WP_265128739.1">
    <property type="nucleotide sequence ID" value="NZ_JAPCHY010000013.1"/>
</dbReference>
<evidence type="ECO:0000313" key="5">
    <source>
        <dbReference type="Proteomes" id="UP001209922"/>
    </source>
</evidence>
<feature type="region of interest" description="Disordered" evidence="1">
    <location>
        <begin position="175"/>
        <end position="236"/>
    </location>
</feature>
<proteinExistence type="predicted"/>
<reference evidence="4 5" key="1">
    <citation type="submission" date="2022-10" db="EMBL/GenBank/DDBJ databases">
        <title>Xanthomonas sp. H13-6.</title>
        <authorList>
            <person name="Liu X."/>
            <person name="Deng Z."/>
            <person name="Jiang Y."/>
            <person name="Yu T."/>
            <person name="Ai J."/>
        </authorList>
    </citation>
    <scope>NUCLEOTIDE SEQUENCE [LARGE SCALE GENOMIC DNA]</scope>
    <source>
        <strain evidence="4 5">H13-6</strain>
    </source>
</reference>
<dbReference type="Proteomes" id="UP001209922">
    <property type="component" value="Unassembled WGS sequence"/>
</dbReference>
<comment type="caution">
    <text evidence="4">The sequence shown here is derived from an EMBL/GenBank/DDBJ whole genome shotgun (WGS) entry which is preliminary data.</text>
</comment>
<keyword evidence="5" id="KW-1185">Reference proteome</keyword>
<accession>A0ABT3JZ53</accession>
<organism evidence="4 5">
    <name type="scientific">Xanthomonas chitinilytica</name>
    <dbReference type="NCBI Taxonomy" id="2989819"/>
    <lineage>
        <taxon>Bacteria</taxon>
        <taxon>Pseudomonadati</taxon>
        <taxon>Pseudomonadota</taxon>
        <taxon>Gammaproteobacteria</taxon>
        <taxon>Lysobacterales</taxon>
        <taxon>Lysobacteraceae</taxon>
        <taxon>Xanthomonas</taxon>
    </lineage>
</organism>
<feature type="transmembrane region" description="Helical" evidence="2">
    <location>
        <begin position="144"/>
        <end position="166"/>
    </location>
</feature>
<evidence type="ECO:0000256" key="3">
    <source>
        <dbReference type="SAM" id="SignalP"/>
    </source>
</evidence>
<keyword evidence="2" id="KW-0472">Membrane</keyword>
<name>A0ABT3JZ53_9XANT</name>
<sequence length="236" mass="25081">MKGIPATFAVLLSIVALARSRPQVNVRLDAPPPSPPVDPERGIFYGATLSAWYASAMEHDKSLLTLSTAGIGLLVGFMSSRAAGGMLPFWLLVGGMIAFLLTILLVLRIYHVNKSYLERIIRSEDSPDEDDGGMDDARLKRLDLAANVLFLIGASLSAVLGGVIAYSTHRPPQAPLLPSEPVSAAEKPSAGDPVPVPAPQRPDEDGSANHGHRMPAPPESRPQGDPPPMENARSDN</sequence>
<feature type="chain" id="PRO_5045092500" description="Transmembrane protein" evidence="3">
    <location>
        <begin position="19"/>
        <end position="236"/>
    </location>
</feature>
<gene>
    <name evidence="4" type="ORF">OK345_14730</name>
</gene>
<feature type="signal peptide" evidence="3">
    <location>
        <begin position="1"/>
        <end position="18"/>
    </location>
</feature>
<keyword evidence="2" id="KW-1133">Transmembrane helix</keyword>